<evidence type="ECO:0000256" key="4">
    <source>
        <dbReference type="ARBA" id="ARBA00012564"/>
    </source>
</evidence>
<dbReference type="InterPro" id="IPR050344">
    <property type="entry name" value="Peptidase_M1_aminopeptidases"/>
</dbReference>
<organism evidence="14 15">
    <name type="scientific">Polyangium fumosum</name>
    <dbReference type="NCBI Taxonomy" id="889272"/>
    <lineage>
        <taxon>Bacteria</taxon>
        <taxon>Pseudomonadati</taxon>
        <taxon>Myxococcota</taxon>
        <taxon>Polyangia</taxon>
        <taxon>Polyangiales</taxon>
        <taxon>Polyangiaceae</taxon>
        <taxon>Polyangium</taxon>
    </lineage>
</organism>
<keyword evidence="6 14" id="KW-0031">Aminopeptidase</keyword>
<protein>
    <recommendedName>
        <fullName evidence="5">Aminopeptidase N</fullName>
        <ecNumber evidence="4">3.4.11.2</ecNumber>
    </recommendedName>
</protein>
<dbReference type="GO" id="GO:0016285">
    <property type="term" value="F:alanyl aminopeptidase activity"/>
    <property type="evidence" value="ECO:0007669"/>
    <property type="project" value="UniProtKB-EC"/>
</dbReference>
<evidence type="ECO:0000256" key="7">
    <source>
        <dbReference type="ARBA" id="ARBA00022670"/>
    </source>
</evidence>
<dbReference type="OrthoDB" id="9816201at2"/>
<evidence type="ECO:0000256" key="10">
    <source>
        <dbReference type="ARBA" id="ARBA00022833"/>
    </source>
</evidence>
<dbReference type="AlphaFoldDB" id="A0A4U1IVH8"/>
<dbReference type="GO" id="GO:0008270">
    <property type="term" value="F:zinc ion binding"/>
    <property type="evidence" value="ECO:0007669"/>
    <property type="project" value="InterPro"/>
</dbReference>
<dbReference type="SUPFAM" id="SSF63737">
    <property type="entry name" value="Leukotriene A4 hydrolase N-terminal domain"/>
    <property type="match status" value="1"/>
</dbReference>
<keyword evidence="15" id="KW-1185">Reference proteome</keyword>
<reference evidence="14 15" key="1">
    <citation type="submission" date="2019-04" db="EMBL/GenBank/DDBJ databases">
        <authorList>
            <person name="Li Y."/>
            <person name="Wang J."/>
        </authorList>
    </citation>
    <scope>NUCLEOTIDE SEQUENCE [LARGE SCALE GENOMIC DNA]</scope>
    <source>
        <strain evidence="14 15">DSM 14668</strain>
    </source>
</reference>
<evidence type="ECO:0000256" key="6">
    <source>
        <dbReference type="ARBA" id="ARBA00022438"/>
    </source>
</evidence>
<evidence type="ECO:0000313" key="15">
    <source>
        <dbReference type="Proteomes" id="UP000309215"/>
    </source>
</evidence>
<evidence type="ECO:0000313" key="14">
    <source>
        <dbReference type="EMBL" id="TKC98419.1"/>
    </source>
</evidence>
<evidence type="ECO:0000256" key="2">
    <source>
        <dbReference type="ARBA" id="ARBA00001947"/>
    </source>
</evidence>
<dbReference type="PANTHER" id="PTHR11533">
    <property type="entry name" value="PROTEASE M1 ZINC METALLOPROTEASE"/>
    <property type="match status" value="1"/>
</dbReference>
<dbReference type="Gene3D" id="1.10.390.10">
    <property type="entry name" value="Neutral Protease Domain 2"/>
    <property type="match status" value="1"/>
</dbReference>
<dbReference type="InterPro" id="IPR027268">
    <property type="entry name" value="Peptidase_M4/M1_CTD_sf"/>
</dbReference>
<evidence type="ECO:0000256" key="11">
    <source>
        <dbReference type="ARBA" id="ARBA00023049"/>
    </source>
</evidence>
<dbReference type="EC" id="3.4.11.2" evidence="4"/>
<evidence type="ECO:0000256" key="9">
    <source>
        <dbReference type="ARBA" id="ARBA00022801"/>
    </source>
</evidence>
<evidence type="ECO:0000256" key="3">
    <source>
        <dbReference type="ARBA" id="ARBA00010136"/>
    </source>
</evidence>
<comment type="catalytic activity">
    <reaction evidence="1">
        <text>Release of an N-terminal amino acid, Xaa-|-Yaa- from a peptide, amide or arylamide. Xaa is preferably Ala, but may be most amino acids including Pro (slow action). When a terminal hydrophobic residue is followed by a prolyl residue, the two may be released as an intact Xaa-Pro dipeptide.</text>
        <dbReference type="EC" id="3.4.11.2"/>
    </reaction>
</comment>
<dbReference type="GO" id="GO:0005615">
    <property type="term" value="C:extracellular space"/>
    <property type="evidence" value="ECO:0007669"/>
    <property type="project" value="TreeGrafter"/>
</dbReference>
<dbReference type="SUPFAM" id="SSF55486">
    <property type="entry name" value="Metalloproteases ('zincins'), catalytic domain"/>
    <property type="match status" value="1"/>
</dbReference>
<dbReference type="GO" id="GO:0005737">
    <property type="term" value="C:cytoplasm"/>
    <property type="evidence" value="ECO:0007669"/>
    <property type="project" value="TreeGrafter"/>
</dbReference>
<dbReference type="Gene3D" id="2.60.40.1730">
    <property type="entry name" value="tricorn interacting facor f3 domain"/>
    <property type="match status" value="1"/>
</dbReference>
<dbReference type="PANTHER" id="PTHR11533:SF174">
    <property type="entry name" value="PUROMYCIN-SENSITIVE AMINOPEPTIDASE-RELATED"/>
    <property type="match status" value="1"/>
</dbReference>
<keyword evidence="8" id="KW-0479">Metal-binding</keyword>
<accession>A0A4U1IVH8</accession>
<dbReference type="InterPro" id="IPR045357">
    <property type="entry name" value="Aminopeptidase_N-like_N"/>
</dbReference>
<feature type="domain" description="Peptidase M1 membrane alanine aminopeptidase" evidence="12">
    <location>
        <begin position="264"/>
        <end position="435"/>
    </location>
</feature>
<dbReference type="PROSITE" id="PS51257">
    <property type="entry name" value="PROKAR_LIPOPROTEIN"/>
    <property type="match status" value="1"/>
</dbReference>
<gene>
    <name evidence="14" type="ORF">E8A74_41095</name>
</gene>
<dbReference type="InterPro" id="IPR001930">
    <property type="entry name" value="Peptidase_M1"/>
</dbReference>
<keyword evidence="9" id="KW-0378">Hydrolase</keyword>
<evidence type="ECO:0000259" key="12">
    <source>
        <dbReference type="Pfam" id="PF01433"/>
    </source>
</evidence>
<comment type="similarity">
    <text evidence="3">Belongs to the peptidase M1 family.</text>
</comment>
<dbReference type="Pfam" id="PF01433">
    <property type="entry name" value="Peptidase_M1"/>
    <property type="match status" value="1"/>
</dbReference>
<dbReference type="GO" id="GO:0016020">
    <property type="term" value="C:membrane"/>
    <property type="evidence" value="ECO:0007669"/>
    <property type="project" value="TreeGrafter"/>
</dbReference>
<dbReference type="GO" id="GO:0070006">
    <property type="term" value="F:metalloaminopeptidase activity"/>
    <property type="evidence" value="ECO:0007669"/>
    <property type="project" value="TreeGrafter"/>
</dbReference>
<dbReference type="InterPro" id="IPR014782">
    <property type="entry name" value="Peptidase_M1_dom"/>
</dbReference>
<evidence type="ECO:0000256" key="8">
    <source>
        <dbReference type="ARBA" id="ARBA00022723"/>
    </source>
</evidence>
<name>A0A4U1IVH8_9BACT</name>
<sequence>MRPLCLAFLPALTIPFLTIGCGSSPLEEATRGYDVDRYELDGVFDWNTRKLDATVSVTLTLTEDTPAIALDSRVAVKAVRIAGVEDLDYEVDAQSGVLAISLEDAPSASKGRTVEIEIDYEAGTSDNLYAISTRLGDPVVGRAVFTDSEPLGTSWWMPCTNDPSDRATFSVALKVPAQEQLIANGRLVLDAEEGTGAHRVKYETSWTLPTYQMAFAVSQFEVAKSQTKTGLPVEVWHRRGLPGSHADMAKALAGMIDRLEPLVGPYPFERYALVLVPSFPGGGMENAGISFQRETISTEPAIAGDFYLAAHELAHQWFGDLVTIETWDDVWIKEGMANQLEYEAGRAFTDASAEGSLHGDQFYPEDGVPIRDPSLAPADKYTSGPYGRAAWLHAQIRGLAGDEVYFETLRKVLDAHRFGTIGTDAFVDAFAEALGPEATARVRRAIDARAMPRIELQAEPNAAFAIGLDDPDGALVAPLVVRWYGAEGSAEEVSLLGGARAVIPAAATDVLLVVDPDDVHPDFEVTGDDVNTAAWLSARVPLSANGKTVLAGLGGAAQMNALRVAGASGAAMITPAEITGLLGELDADGAKALALQLGCGLAASTEDPAEREAWAVALAPLVEAGPPSFGLGWIGTGLGACSDVVPVDELFSAEWVKLEAGLPAADVAFTRLQYLASLRLQDDHELATFGVVATKAPSLRARRIALDHLARRARDVTSASWVTFYLDLLRATRTAETLSSAMNGASWAVFNTATGISDFVVVLRDLLHDEATRPVHARAICIGVRMLADDPAATTAFLGDLADAPLSEPARALLKTPDACF</sequence>
<comment type="cofactor">
    <cofactor evidence="2">
        <name>Zn(2+)</name>
        <dbReference type="ChEBI" id="CHEBI:29105"/>
    </cofactor>
</comment>
<dbReference type="PRINTS" id="PR00756">
    <property type="entry name" value="ALADIPTASE"/>
</dbReference>
<evidence type="ECO:0000256" key="1">
    <source>
        <dbReference type="ARBA" id="ARBA00000098"/>
    </source>
</evidence>
<comment type="caution">
    <text evidence="14">The sequence shown here is derived from an EMBL/GenBank/DDBJ whole genome shotgun (WGS) entry which is preliminary data.</text>
</comment>
<dbReference type="RefSeq" id="WP_136934595.1">
    <property type="nucleotide sequence ID" value="NZ_SSMQ01000068.1"/>
</dbReference>
<dbReference type="GO" id="GO:0006508">
    <property type="term" value="P:proteolysis"/>
    <property type="evidence" value="ECO:0007669"/>
    <property type="project" value="UniProtKB-KW"/>
</dbReference>
<evidence type="ECO:0000256" key="5">
    <source>
        <dbReference type="ARBA" id="ARBA00015611"/>
    </source>
</evidence>
<dbReference type="InterPro" id="IPR042097">
    <property type="entry name" value="Aminopeptidase_N-like_N_sf"/>
</dbReference>
<proteinExistence type="inferred from homology"/>
<dbReference type="Proteomes" id="UP000309215">
    <property type="component" value="Unassembled WGS sequence"/>
</dbReference>
<keyword evidence="7" id="KW-0645">Protease</keyword>
<dbReference type="GO" id="GO:0042277">
    <property type="term" value="F:peptide binding"/>
    <property type="evidence" value="ECO:0007669"/>
    <property type="project" value="TreeGrafter"/>
</dbReference>
<feature type="domain" description="Aminopeptidase N-like N-terminal" evidence="13">
    <location>
        <begin position="37"/>
        <end position="211"/>
    </location>
</feature>
<dbReference type="EMBL" id="SSMQ01000068">
    <property type="protein sequence ID" value="TKC98419.1"/>
    <property type="molecule type" value="Genomic_DNA"/>
</dbReference>
<keyword evidence="11" id="KW-0482">Metalloprotease</keyword>
<dbReference type="Pfam" id="PF17900">
    <property type="entry name" value="Peptidase_M1_N"/>
    <property type="match status" value="1"/>
</dbReference>
<keyword evidence="10" id="KW-0862">Zinc</keyword>
<evidence type="ECO:0000259" key="13">
    <source>
        <dbReference type="Pfam" id="PF17900"/>
    </source>
</evidence>
<dbReference type="GO" id="GO:0043171">
    <property type="term" value="P:peptide catabolic process"/>
    <property type="evidence" value="ECO:0007669"/>
    <property type="project" value="TreeGrafter"/>
</dbReference>